<dbReference type="InterPro" id="IPR044855">
    <property type="entry name" value="CoA-Trfase_III_dom3_sf"/>
</dbReference>
<feature type="region of interest" description="Disordered" evidence="2">
    <location>
        <begin position="417"/>
        <end position="436"/>
    </location>
</feature>
<dbReference type="AlphaFoldDB" id="A0A931HEK3"/>
<accession>A0A931HEK3</accession>
<dbReference type="Gene3D" id="3.30.1540.10">
    <property type="entry name" value="formyl-coa transferase, domain 3"/>
    <property type="match status" value="1"/>
</dbReference>
<keyword evidence="1 3" id="KW-0808">Transferase</keyword>
<sequence>MQGRADALPSRCPALLRRALANGLATGKSNEGIFARAIQIGAGGQGRWSRLALLAEREEARVSEEGRQGPLAGVRVIDLTAMVMGPYATQIMADMGAEVIKIEPPAGDGTRYISVGPAPDMGGIFAHVNRGKSGLVMDLSRAEERARLLEMIAGADVFIHSMRAKAIARLGLNYASVAKVAPQIVYTNCYGYGRKGRYRDQAAYDDTIQAECGLTAVQDLLNGEPGYVGSIMADKIAGMTALYATVMALYHRARTGEGQEVEVPMFETMTAFMMVEHANGALFDPPLGPAHYPRAVARNRRPYRTKDGHVAALVYNDKHWRLFTEAVKPAWVTPEMATLAQRAKQIDTIYGLLAETFLTRTTQEWLDLLVELGIPAAPLRTTDELLHDPHLEESGFFQTVPSRWGDIRYPGVPVDFSKTPGRISGPPPALARSGED</sequence>
<dbReference type="InterPro" id="IPR050483">
    <property type="entry name" value="CoA-transferase_III_domain"/>
</dbReference>
<keyword evidence="4" id="KW-1185">Reference proteome</keyword>
<name>A0A931HEK3_9SPHN</name>
<reference evidence="3" key="1">
    <citation type="submission" date="2020-11" db="EMBL/GenBank/DDBJ databases">
        <title>Novosphingobium aureum sp. nov., a marine bacterium isolated from sediment of a salt flat.</title>
        <authorList>
            <person name="Yoo Y."/>
            <person name="Kim J.-J."/>
        </authorList>
    </citation>
    <scope>NUCLEOTIDE SEQUENCE</scope>
    <source>
        <strain evidence="3">YJ-S2-02</strain>
    </source>
</reference>
<evidence type="ECO:0000256" key="2">
    <source>
        <dbReference type="SAM" id="MobiDB-lite"/>
    </source>
</evidence>
<proteinExistence type="predicted"/>
<evidence type="ECO:0000313" key="4">
    <source>
        <dbReference type="Proteomes" id="UP000617634"/>
    </source>
</evidence>
<comment type="caution">
    <text evidence="3">The sequence shown here is derived from an EMBL/GenBank/DDBJ whole genome shotgun (WGS) entry which is preliminary data.</text>
</comment>
<dbReference type="PANTHER" id="PTHR48207">
    <property type="entry name" value="SUCCINATE--HYDROXYMETHYLGLUTARATE COA-TRANSFERASE"/>
    <property type="match status" value="1"/>
</dbReference>
<dbReference type="Pfam" id="PF02515">
    <property type="entry name" value="CoA_transf_3"/>
    <property type="match status" value="1"/>
</dbReference>
<dbReference type="Gene3D" id="3.40.50.10540">
    <property type="entry name" value="Crotonobetainyl-coa:carnitine coa-transferase, domain 1"/>
    <property type="match status" value="1"/>
</dbReference>
<dbReference type="InterPro" id="IPR023606">
    <property type="entry name" value="CoA-Trfase_III_dom_1_sf"/>
</dbReference>
<dbReference type="Proteomes" id="UP000617634">
    <property type="component" value="Unassembled WGS sequence"/>
</dbReference>
<evidence type="ECO:0000313" key="3">
    <source>
        <dbReference type="EMBL" id="MBH0114392.1"/>
    </source>
</evidence>
<organism evidence="3 4">
    <name type="scientific">Novosphingobium aureum</name>
    <dbReference type="NCBI Taxonomy" id="2792964"/>
    <lineage>
        <taxon>Bacteria</taxon>
        <taxon>Pseudomonadati</taxon>
        <taxon>Pseudomonadota</taxon>
        <taxon>Alphaproteobacteria</taxon>
        <taxon>Sphingomonadales</taxon>
        <taxon>Sphingomonadaceae</taxon>
        <taxon>Novosphingobium</taxon>
    </lineage>
</organism>
<protein>
    <submittedName>
        <fullName evidence="3">CoA transferase</fullName>
    </submittedName>
</protein>
<gene>
    <name evidence="3" type="ORF">I5E68_15715</name>
</gene>
<dbReference type="InterPro" id="IPR003673">
    <property type="entry name" value="CoA-Trfase_fam_III"/>
</dbReference>
<dbReference type="PANTHER" id="PTHR48207:SF4">
    <property type="entry name" value="BLL6097 PROTEIN"/>
    <property type="match status" value="1"/>
</dbReference>
<dbReference type="EMBL" id="JADZGI010000003">
    <property type="protein sequence ID" value="MBH0114392.1"/>
    <property type="molecule type" value="Genomic_DNA"/>
</dbReference>
<dbReference type="GO" id="GO:0008410">
    <property type="term" value="F:CoA-transferase activity"/>
    <property type="evidence" value="ECO:0007669"/>
    <property type="project" value="TreeGrafter"/>
</dbReference>
<dbReference type="SUPFAM" id="SSF89796">
    <property type="entry name" value="CoA-transferase family III (CaiB/BaiF)"/>
    <property type="match status" value="1"/>
</dbReference>
<evidence type="ECO:0000256" key="1">
    <source>
        <dbReference type="ARBA" id="ARBA00022679"/>
    </source>
</evidence>